<dbReference type="GeneID" id="97987180"/>
<evidence type="ECO:0000313" key="2">
    <source>
        <dbReference type="EMBL" id="RGE61844.1"/>
    </source>
</evidence>
<keyword evidence="1" id="KW-1133">Transmembrane helix</keyword>
<accession>A0A3E3I774</accession>
<feature type="transmembrane region" description="Helical" evidence="1">
    <location>
        <begin position="37"/>
        <end position="57"/>
    </location>
</feature>
<reference evidence="2" key="1">
    <citation type="submission" date="2018-08" db="EMBL/GenBank/DDBJ databases">
        <title>A genome reference for cultivated species of the human gut microbiota.</title>
        <authorList>
            <person name="Zou Y."/>
            <person name="Xue W."/>
            <person name="Luo G."/>
        </authorList>
    </citation>
    <scope>NUCLEOTIDE SEQUENCE [LARGE SCALE GENOMIC DNA]</scope>
    <source>
        <strain evidence="2">TF05-5AC</strain>
    </source>
</reference>
<gene>
    <name evidence="2" type="ORF">DXC51_09890</name>
</gene>
<evidence type="ECO:0000313" key="3">
    <source>
        <dbReference type="Proteomes" id="UP000260812"/>
    </source>
</evidence>
<evidence type="ECO:0000256" key="1">
    <source>
        <dbReference type="SAM" id="Phobius"/>
    </source>
</evidence>
<keyword evidence="3" id="KW-1185">Reference proteome</keyword>
<keyword evidence="1" id="KW-0812">Transmembrane</keyword>
<dbReference type="InterPro" id="IPR025699">
    <property type="entry name" value="ABC2_memb-like"/>
</dbReference>
<dbReference type="PANTHER" id="PTHR41309:SF2">
    <property type="entry name" value="MEMBRANE PROTEIN"/>
    <property type="match status" value="1"/>
</dbReference>
<keyword evidence="1" id="KW-0472">Membrane</keyword>
<feature type="transmembrane region" description="Helical" evidence="1">
    <location>
        <begin position="118"/>
        <end position="144"/>
    </location>
</feature>
<feature type="transmembrane region" description="Helical" evidence="1">
    <location>
        <begin position="12"/>
        <end position="31"/>
    </location>
</feature>
<name>A0A3E3I774_9FIRM</name>
<proteinExistence type="predicted"/>
<feature type="transmembrane region" description="Helical" evidence="1">
    <location>
        <begin position="156"/>
        <end position="180"/>
    </location>
</feature>
<organism evidence="2 3">
    <name type="scientific">Eisenbergiella massiliensis</name>
    <dbReference type="NCBI Taxonomy" id="1720294"/>
    <lineage>
        <taxon>Bacteria</taxon>
        <taxon>Bacillati</taxon>
        <taxon>Bacillota</taxon>
        <taxon>Clostridia</taxon>
        <taxon>Lachnospirales</taxon>
        <taxon>Lachnospiraceae</taxon>
        <taxon>Eisenbergiella</taxon>
    </lineage>
</organism>
<dbReference type="PANTHER" id="PTHR41309">
    <property type="entry name" value="MEMBRANE PROTEIN-RELATED"/>
    <property type="match status" value="1"/>
</dbReference>
<dbReference type="EMBL" id="QVLV01000005">
    <property type="protein sequence ID" value="RGE61844.1"/>
    <property type="molecule type" value="Genomic_DNA"/>
</dbReference>
<feature type="transmembrane region" description="Helical" evidence="1">
    <location>
        <begin position="186"/>
        <end position="206"/>
    </location>
</feature>
<protein>
    <submittedName>
        <fullName evidence="2">ABC-2 transporter permease</fullName>
    </submittedName>
</protein>
<sequence length="216" mass="23473">MKSMILKDIYNITHNMRSLGLLLVMFVFIMLPQGGAPGYITTSCVLCSMMVITTFSFDNMSKWEKYALVMPVTKQDLVAAKFIVLLIFTAFGAVSGLVLGIIGGLILGSFHPADPTEWLTTAAVAGAGICAGIFFGSIVIPLLFRFGAEKARILSIVAFLIPVVLGLLVFKLLSMGGVVITDKLAFTGLCIAPFLVVIWTFLMFWISCKVFVKQEI</sequence>
<dbReference type="Proteomes" id="UP000260812">
    <property type="component" value="Unassembled WGS sequence"/>
</dbReference>
<dbReference type="RefSeq" id="WP_117544417.1">
    <property type="nucleotide sequence ID" value="NZ_QVLV01000005.1"/>
</dbReference>
<dbReference type="AlphaFoldDB" id="A0A3E3I774"/>
<feature type="transmembrane region" description="Helical" evidence="1">
    <location>
        <begin position="78"/>
        <end position="106"/>
    </location>
</feature>
<comment type="caution">
    <text evidence="2">The sequence shown here is derived from an EMBL/GenBank/DDBJ whole genome shotgun (WGS) entry which is preliminary data.</text>
</comment>
<dbReference type="Pfam" id="PF13346">
    <property type="entry name" value="ABC2_membrane_5"/>
    <property type="match status" value="1"/>
</dbReference>